<feature type="compositionally biased region" description="Polar residues" evidence="1">
    <location>
        <begin position="49"/>
        <end position="63"/>
    </location>
</feature>
<accession>A0AA40F6U7</accession>
<dbReference type="Proteomes" id="UP001172155">
    <property type="component" value="Unassembled WGS sequence"/>
</dbReference>
<feature type="compositionally biased region" description="Acidic residues" evidence="1">
    <location>
        <begin position="215"/>
        <end position="226"/>
    </location>
</feature>
<feature type="compositionally biased region" description="Basic residues" evidence="1">
    <location>
        <begin position="333"/>
        <end position="342"/>
    </location>
</feature>
<evidence type="ECO:0000313" key="2">
    <source>
        <dbReference type="EMBL" id="KAK0752273.1"/>
    </source>
</evidence>
<evidence type="ECO:0000256" key="1">
    <source>
        <dbReference type="SAM" id="MobiDB-lite"/>
    </source>
</evidence>
<feature type="compositionally biased region" description="Polar residues" evidence="1">
    <location>
        <begin position="266"/>
        <end position="275"/>
    </location>
</feature>
<feature type="region of interest" description="Disordered" evidence="1">
    <location>
        <begin position="1"/>
        <end position="108"/>
    </location>
</feature>
<feature type="compositionally biased region" description="Polar residues" evidence="1">
    <location>
        <begin position="25"/>
        <end position="38"/>
    </location>
</feature>
<evidence type="ECO:0000313" key="3">
    <source>
        <dbReference type="Proteomes" id="UP001172155"/>
    </source>
</evidence>
<dbReference type="EMBL" id="JAUKUD010000002">
    <property type="protein sequence ID" value="KAK0752273.1"/>
    <property type="molecule type" value="Genomic_DNA"/>
</dbReference>
<name>A0AA40F6U7_9PEZI</name>
<protein>
    <submittedName>
        <fullName evidence="2">Uncharacterized protein</fullName>
    </submittedName>
</protein>
<feature type="compositionally biased region" description="Low complexity" evidence="1">
    <location>
        <begin position="92"/>
        <end position="108"/>
    </location>
</feature>
<sequence length="460" mass="48936">MPLPPITPAPSRFLVPAKRPGSEHPQGQTLNPQPSTGSHRFHATPRFPSGTTSLPVDQISTEPFSPAAPPIPVRSAKASRGKSTHDIIDEATSPVSSHHTPATSSTASRFHLPESIEFASSYLSQTPVKEQDSFIHHVSPTRSPKRRRISIASSASSMELTQAAPDQEQIDITISSPPLPPHLDSAEELPNDDPILPDNTQIYSSSPLAPAPTIDVDDDLDDLDDGVDYRDAILPHNTQILSSSPPPSYSDDDEDETHSPNPDEMITSSFHSSHSGIYPASYPSSSSSPQNQPTFHPAPRFGGGAPPTEPGTPTPHAPDDVDVQPAPDIFSPHRARNPRSRGHVAGGMAAELRDWLVEIKENEVESSNGATPALGMVRLAVDEIRRDAPPGMTLVAGRVGGVRVRAILAGDGDGGTVEEGAVVAISMPAWDVELEESWAVAYRWEDVGWEEVGGGKGGGS</sequence>
<feature type="compositionally biased region" description="Polar residues" evidence="1">
    <location>
        <begin position="198"/>
        <end position="207"/>
    </location>
</feature>
<reference evidence="2" key="1">
    <citation type="submission" date="2023-06" db="EMBL/GenBank/DDBJ databases">
        <title>Genome-scale phylogeny and comparative genomics of the fungal order Sordariales.</title>
        <authorList>
            <consortium name="Lawrence Berkeley National Laboratory"/>
            <person name="Hensen N."/>
            <person name="Bonometti L."/>
            <person name="Westerberg I."/>
            <person name="Brannstrom I.O."/>
            <person name="Guillou S."/>
            <person name="Cros-Aarteil S."/>
            <person name="Calhoun S."/>
            <person name="Haridas S."/>
            <person name="Kuo A."/>
            <person name="Mondo S."/>
            <person name="Pangilinan J."/>
            <person name="Riley R."/>
            <person name="LaButti K."/>
            <person name="Andreopoulos B."/>
            <person name="Lipzen A."/>
            <person name="Chen C."/>
            <person name="Yanf M."/>
            <person name="Daum C."/>
            <person name="Ng V."/>
            <person name="Clum A."/>
            <person name="Steindorff A."/>
            <person name="Ohm R."/>
            <person name="Martin F."/>
            <person name="Silar P."/>
            <person name="Natvig D."/>
            <person name="Lalanne C."/>
            <person name="Gautier V."/>
            <person name="Ament-velasquez S.L."/>
            <person name="Kruys A."/>
            <person name="Hutchinson M.I."/>
            <person name="Powell A.J."/>
            <person name="Barry K."/>
            <person name="Miller A.N."/>
            <person name="Grigoriev I.V."/>
            <person name="Debuchy R."/>
            <person name="Gladieux P."/>
            <person name="Thoren M.H."/>
            <person name="Johannesson H."/>
        </authorList>
    </citation>
    <scope>NUCLEOTIDE SEQUENCE</scope>
    <source>
        <strain evidence="2">SMH3187-1</strain>
    </source>
</reference>
<comment type="caution">
    <text evidence="2">The sequence shown here is derived from an EMBL/GenBank/DDBJ whole genome shotgun (WGS) entry which is preliminary data.</text>
</comment>
<keyword evidence="3" id="KW-1185">Reference proteome</keyword>
<feature type="compositionally biased region" description="Pro residues" evidence="1">
    <location>
        <begin position="307"/>
        <end position="316"/>
    </location>
</feature>
<feature type="compositionally biased region" description="Low complexity" evidence="1">
    <location>
        <begin position="278"/>
        <end position="289"/>
    </location>
</feature>
<gene>
    <name evidence="2" type="ORF">B0T18DRAFT_388262</name>
</gene>
<feature type="region of interest" description="Disordered" evidence="1">
    <location>
        <begin position="155"/>
        <end position="343"/>
    </location>
</feature>
<proteinExistence type="predicted"/>
<organism evidence="2 3">
    <name type="scientific">Schizothecium vesticola</name>
    <dbReference type="NCBI Taxonomy" id="314040"/>
    <lineage>
        <taxon>Eukaryota</taxon>
        <taxon>Fungi</taxon>
        <taxon>Dikarya</taxon>
        <taxon>Ascomycota</taxon>
        <taxon>Pezizomycotina</taxon>
        <taxon>Sordariomycetes</taxon>
        <taxon>Sordariomycetidae</taxon>
        <taxon>Sordariales</taxon>
        <taxon>Schizotheciaceae</taxon>
        <taxon>Schizothecium</taxon>
    </lineage>
</organism>
<dbReference type="AlphaFoldDB" id="A0AA40F6U7"/>